<dbReference type="GO" id="GO:0008483">
    <property type="term" value="F:transaminase activity"/>
    <property type="evidence" value="ECO:0007669"/>
    <property type="project" value="TreeGrafter"/>
</dbReference>
<dbReference type="InterPro" id="IPR015424">
    <property type="entry name" value="PyrdxlP-dep_Trfase"/>
</dbReference>
<dbReference type="InterPro" id="IPR015422">
    <property type="entry name" value="PyrdxlP-dep_Trfase_small"/>
</dbReference>
<dbReference type="OrthoDB" id="7042322at2759"/>
<dbReference type="InterPro" id="IPR004839">
    <property type="entry name" value="Aminotransferase_I/II_large"/>
</dbReference>
<dbReference type="PANTHER" id="PTHR43795:SF39">
    <property type="entry name" value="AMINOTRANSFERASE CLASS I_CLASSII DOMAIN-CONTAINING PROTEIN"/>
    <property type="match status" value="1"/>
</dbReference>
<evidence type="ECO:0000313" key="4">
    <source>
        <dbReference type="Proteomes" id="UP000015100"/>
    </source>
</evidence>
<dbReference type="InterPro" id="IPR050478">
    <property type="entry name" value="Ethylene_sulfur-biosynth"/>
</dbReference>
<accession>S8A7C4</accession>
<evidence type="ECO:0000313" key="3">
    <source>
        <dbReference type="EMBL" id="EPS38744.1"/>
    </source>
</evidence>
<dbReference type="Proteomes" id="UP000015100">
    <property type="component" value="Unassembled WGS sequence"/>
</dbReference>
<dbReference type="Gene3D" id="3.90.1150.10">
    <property type="entry name" value="Aspartate Aminotransferase, domain 1"/>
    <property type="match status" value="1"/>
</dbReference>
<dbReference type="Pfam" id="PF00155">
    <property type="entry name" value="Aminotran_1_2"/>
    <property type="match status" value="1"/>
</dbReference>
<reference evidence="4" key="2">
    <citation type="submission" date="2013-04" db="EMBL/GenBank/DDBJ databases">
        <title>Genomic mechanisms accounting for the adaptation to parasitism in nematode-trapping fungi.</title>
        <authorList>
            <person name="Ahren D.G."/>
        </authorList>
    </citation>
    <scope>NUCLEOTIDE SEQUENCE [LARGE SCALE GENOMIC DNA]</scope>
    <source>
        <strain evidence="4">CBS 200.50</strain>
    </source>
</reference>
<dbReference type="GO" id="GO:0006520">
    <property type="term" value="P:amino acid metabolic process"/>
    <property type="evidence" value="ECO:0007669"/>
    <property type="project" value="TreeGrafter"/>
</dbReference>
<dbReference type="InterPro" id="IPR015421">
    <property type="entry name" value="PyrdxlP-dep_Trfase_major"/>
</dbReference>
<dbReference type="STRING" id="1284197.S8A7C4"/>
<keyword evidence="4" id="KW-1185">Reference proteome</keyword>
<dbReference type="eggNOG" id="KOG0256">
    <property type="taxonomic scope" value="Eukaryota"/>
</dbReference>
<keyword evidence="1" id="KW-0663">Pyridoxal phosphate</keyword>
<evidence type="ECO:0000259" key="2">
    <source>
        <dbReference type="Pfam" id="PF00155"/>
    </source>
</evidence>
<evidence type="ECO:0000256" key="1">
    <source>
        <dbReference type="ARBA" id="ARBA00022898"/>
    </source>
</evidence>
<dbReference type="HOGENOM" id="CLU_017584_1_2_1"/>
<dbReference type="OMA" id="HIAQKCL"/>
<organism evidence="3 4">
    <name type="scientific">Dactylellina haptotyla (strain CBS 200.50)</name>
    <name type="common">Nematode-trapping fungus</name>
    <name type="synonym">Monacrosporium haptotylum</name>
    <dbReference type="NCBI Taxonomy" id="1284197"/>
    <lineage>
        <taxon>Eukaryota</taxon>
        <taxon>Fungi</taxon>
        <taxon>Dikarya</taxon>
        <taxon>Ascomycota</taxon>
        <taxon>Pezizomycotina</taxon>
        <taxon>Orbiliomycetes</taxon>
        <taxon>Orbiliales</taxon>
        <taxon>Orbiliaceae</taxon>
        <taxon>Dactylellina</taxon>
    </lineage>
</organism>
<dbReference type="CDD" id="cd00609">
    <property type="entry name" value="AAT_like"/>
    <property type="match status" value="1"/>
</dbReference>
<proteinExistence type="predicted"/>
<dbReference type="PRINTS" id="PR00753">
    <property type="entry name" value="ACCSYNTHASE"/>
</dbReference>
<dbReference type="EMBL" id="AQGS01000531">
    <property type="protein sequence ID" value="EPS38744.1"/>
    <property type="molecule type" value="Genomic_DNA"/>
</dbReference>
<feature type="domain" description="Aminotransferase class I/classII large" evidence="2">
    <location>
        <begin position="79"/>
        <end position="441"/>
    </location>
</feature>
<dbReference type="SUPFAM" id="SSF53383">
    <property type="entry name" value="PLP-dependent transferases"/>
    <property type="match status" value="1"/>
</dbReference>
<comment type="caution">
    <text evidence="3">The sequence shown here is derived from an EMBL/GenBank/DDBJ whole genome shotgun (WGS) entry which is preliminary data.</text>
</comment>
<reference evidence="3 4" key="1">
    <citation type="journal article" date="2013" name="PLoS Genet.">
        <title>Genomic mechanisms accounting for the adaptation to parasitism in nematode-trapping fungi.</title>
        <authorList>
            <person name="Meerupati T."/>
            <person name="Andersson K.M."/>
            <person name="Friman E."/>
            <person name="Kumar D."/>
            <person name="Tunlid A."/>
            <person name="Ahren D."/>
        </authorList>
    </citation>
    <scope>NUCLEOTIDE SEQUENCE [LARGE SCALE GENOMIC DNA]</scope>
    <source>
        <strain evidence="3 4">CBS 200.50</strain>
    </source>
</reference>
<protein>
    <recommendedName>
        <fullName evidence="2">Aminotransferase class I/classII large domain-containing protein</fullName>
    </recommendedName>
</protein>
<gene>
    <name evidence="3" type="ORF">H072_7483</name>
</gene>
<dbReference type="AlphaFoldDB" id="S8A7C4"/>
<dbReference type="PANTHER" id="PTHR43795">
    <property type="entry name" value="BIFUNCTIONAL ASPARTATE AMINOTRANSFERASE AND GLUTAMATE/ASPARTATE-PREPHENATE AMINOTRANSFERASE-RELATED"/>
    <property type="match status" value="1"/>
</dbReference>
<name>S8A7C4_DACHA</name>
<dbReference type="Gene3D" id="3.40.640.10">
    <property type="entry name" value="Type I PLP-dependent aspartate aminotransferase-like (Major domain)"/>
    <property type="match status" value="1"/>
</dbReference>
<dbReference type="GO" id="GO:0030170">
    <property type="term" value="F:pyridoxal phosphate binding"/>
    <property type="evidence" value="ECO:0007669"/>
    <property type="project" value="InterPro"/>
</dbReference>
<sequence>MGSQEESLSHRGLESMAEFAQMAALMKVFGNIYNKEKNPDGIISLGVAENSLMHKELAAYYENKIQVSPFSLTYGEGPGGSSILRNALASLYNGKFSPTFEVKPEHIFVGSGVSGVLDLLCHSIADEGEAILIGRPIYTGFSHDLFGRSKLKLVPVSLKGVDPMSVEAVKFYEKELQIQKNHGVKVRGMILCNPHNPLGKCYTPEAIKAYASFCNDHNIHFISDEIYALSIYSTPSNTTAAPFTSIFAVPGLLDLIQPHLVHVLYGMSKDFCANGLRMGCLISPWNKPLIPAVFSVGVFQWPSSLADIAWRTILTDTTFLDDFIEKNQKKLGEHYQILVNWFKKMDIPYVHGSNAGFFIWVDLTRYLEKIKLPEGDDGKVPGGKTNLPWAPAGAQKRDAILWDKMLNGGVYVGTSEMFFGEDHGWYRFSFSTNTEELELGLSRMEKVLKGVENDGVVAGLDGLKLEEGAKN</sequence>